<dbReference type="Gene3D" id="2.30.30.240">
    <property type="entry name" value="PRC-barrel domain"/>
    <property type="match status" value="1"/>
</dbReference>
<accession>A0A4R1MYT0</accession>
<dbReference type="SUPFAM" id="SSF50447">
    <property type="entry name" value="Translation proteins"/>
    <property type="match status" value="1"/>
</dbReference>
<dbReference type="Proteomes" id="UP000294545">
    <property type="component" value="Unassembled WGS sequence"/>
</dbReference>
<evidence type="ECO:0000256" key="5">
    <source>
        <dbReference type="HAMAP-Rule" id="MF_00014"/>
    </source>
</evidence>
<sequence>MTEFFQIGIITNTHGIKGELKVLPTTDDPERFELLDWVIVDNKKENIELQIEKVRYFKKQVILKFKAYDSINHVEKFKNAIIKIPRELALPLEEDEYYISDLIGLEVFTDQEEKLGHLKDVIKTGSNEVYIIQTKDDKEILLPAIKECILDINLKDKKIKVHLMKGLVD</sequence>
<dbReference type="InterPro" id="IPR056792">
    <property type="entry name" value="PRC_RimM"/>
</dbReference>
<dbReference type="GO" id="GO:0043022">
    <property type="term" value="F:ribosome binding"/>
    <property type="evidence" value="ECO:0007669"/>
    <property type="project" value="InterPro"/>
</dbReference>
<dbReference type="InterPro" id="IPR002676">
    <property type="entry name" value="RimM_N"/>
</dbReference>
<dbReference type="NCBIfam" id="TIGR02273">
    <property type="entry name" value="16S_RimM"/>
    <property type="match status" value="1"/>
</dbReference>
<dbReference type="GO" id="GO:0042274">
    <property type="term" value="P:ribosomal small subunit biogenesis"/>
    <property type="evidence" value="ECO:0007669"/>
    <property type="project" value="UniProtKB-UniRule"/>
</dbReference>
<reference evidence="8 9" key="1">
    <citation type="submission" date="2019-03" db="EMBL/GenBank/DDBJ databases">
        <title>Genomic Encyclopedia of Type Strains, Phase IV (KMG-IV): sequencing the most valuable type-strain genomes for metagenomic binning, comparative biology and taxonomic classification.</title>
        <authorList>
            <person name="Goeker M."/>
        </authorList>
    </citation>
    <scope>NUCLEOTIDE SEQUENCE [LARGE SCALE GENOMIC DNA]</scope>
    <source>
        <strain evidence="8 9">DSM 24176</strain>
    </source>
</reference>
<protein>
    <recommendedName>
        <fullName evidence="5">Ribosome maturation factor RimM</fullName>
    </recommendedName>
</protein>
<dbReference type="InterPro" id="IPR036976">
    <property type="entry name" value="RimM_N_sf"/>
</dbReference>
<dbReference type="PANTHER" id="PTHR33692:SF1">
    <property type="entry name" value="RIBOSOME MATURATION FACTOR RIMM"/>
    <property type="match status" value="1"/>
</dbReference>
<feature type="domain" description="RimM N-terminal" evidence="6">
    <location>
        <begin position="6"/>
        <end position="87"/>
    </location>
</feature>
<comment type="subcellular location">
    <subcellularLocation>
        <location evidence="5">Cytoplasm</location>
    </subcellularLocation>
</comment>
<dbReference type="RefSeq" id="WP_132280635.1">
    <property type="nucleotide sequence ID" value="NZ_SMGQ01000011.1"/>
</dbReference>
<dbReference type="InterPro" id="IPR009000">
    <property type="entry name" value="Transl_B-barrel_sf"/>
</dbReference>
<keyword evidence="4 5" id="KW-0143">Chaperone</keyword>
<comment type="similarity">
    <text evidence="5">Belongs to the RimM family.</text>
</comment>
<evidence type="ECO:0000256" key="2">
    <source>
        <dbReference type="ARBA" id="ARBA00022517"/>
    </source>
</evidence>
<evidence type="ECO:0000259" key="6">
    <source>
        <dbReference type="Pfam" id="PF01782"/>
    </source>
</evidence>
<dbReference type="InterPro" id="IPR011033">
    <property type="entry name" value="PRC_barrel-like_sf"/>
</dbReference>
<proteinExistence type="inferred from homology"/>
<keyword evidence="9" id="KW-1185">Reference proteome</keyword>
<dbReference type="OrthoDB" id="9810331at2"/>
<dbReference type="SUPFAM" id="SSF50346">
    <property type="entry name" value="PRC-barrel domain"/>
    <property type="match status" value="1"/>
</dbReference>
<gene>
    <name evidence="5" type="primary">rimM</name>
    <name evidence="8" type="ORF">EDC19_0725</name>
</gene>
<evidence type="ECO:0000256" key="3">
    <source>
        <dbReference type="ARBA" id="ARBA00022552"/>
    </source>
</evidence>
<dbReference type="AlphaFoldDB" id="A0A4R1MYT0"/>
<organism evidence="8 9">
    <name type="scientific">Natranaerovirga hydrolytica</name>
    <dbReference type="NCBI Taxonomy" id="680378"/>
    <lineage>
        <taxon>Bacteria</taxon>
        <taxon>Bacillati</taxon>
        <taxon>Bacillota</taxon>
        <taxon>Clostridia</taxon>
        <taxon>Lachnospirales</taxon>
        <taxon>Natranaerovirgaceae</taxon>
        <taxon>Natranaerovirga</taxon>
    </lineage>
</organism>
<keyword evidence="2 5" id="KW-0690">Ribosome biogenesis</keyword>
<dbReference type="EMBL" id="SMGQ01000011">
    <property type="protein sequence ID" value="TCK98305.1"/>
    <property type="molecule type" value="Genomic_DNA"/>
</dbReference>
<dbReference type="Gene3D" id="2.40.30.60">
    <property type="entry name" value="RimM"/>
    <property type="match status" value="1"/>
</dbReference>
<evidence type="ECO:0000256" key="4">
    <source>
        <dbReference type="ARBA" id="ARBA00023186"/>
    </source>
</evidence>
<keyword evidence="3 5" id="KW-0698">rRNA processing</keyword>
<evidence type="ECO:0000259" key="7">
    <source>
        <dbReference type="Pfam" id="PF24986"/>
    </source>
</evidence>
<comment type="caution">
    <text evidence="8">The sequence shown here is derived from an EMBL/GenBank/DDBJ whole genome shotgun (WGS) entry which is preliminary data.</text>
</comment>
<dbReference type="InterPro" id="IPR011961">
    <property type="entry name" value="RimM"/>
</dbReference>
<comment type="subunit">
    <text evidence="5">Binds ribosomal protein uS19.</text>
</comment>
<dbReference type="GO" id="GO:0005737">
    <property type="term" value="C:cytoplasm"/>
    <property type="evidence" value="ECO:0007669"/>
    <property type="project" value="UniProtKB-SubCell"/>
</dbReference>
<evidence type="ECO:0000313" key="8">
    <source>
        <dbReference type="EMBL" id="TCK98305.1"/>
    </source>
</evidence>
<feature type="domain" description="Ribosome maturation factor RimM PRC barrel" evidence="7">
    <location>
        <begin position="100"/>
        <end position="167"/>
    </location>
</feature>
<dbReference type="Pfam" id="PF01782">
    <property type="entry name" value="RimM"/>
    <property type="match status" value="1"/>
</dbReference>
<comment type="domain">
    <text evidence="5">The PRC barrel domain binds ribosomal protein uS19.</text>
</comment>
<dbReference type="GO" id="GO:0006364">
    <property type="term" value="P:rRNA processing"/>
    <property type="evidence" value="ECO:0007669"/>
    <property type="project" value="UniProtKB-UniRule"/>
</dbReference>
<evidence type="ECO:0000313" key="9">
    <source>
        <dbReference type="Proteomes" id="UP000294545"/>
    </source>
</evidence>
<dbReference type="PANTHER" id="PTHR33692">
    <property type="entry name" value="RIBOSOME MATURATION FACTOR RIMM"/>
    <property type="match status" value="1"/>
</dbReference>
<keyword evidence="1 5" id="KW-0963">Cytoplasm</keyword>
<dbReference type="Pfam" id="PF24986">
    <property type="entry name" value="PRC_RimM"/>
    <property type="match status" value="1"/>
</dbReference>
<name>A0A4R1MYT0_9FIRM</name>
<dbReference type="GO" id="GO:0005840">
    <property type="term" value="C:ribosome"/>
    <property type="evidence" value="ECO:0007669"/>
    <property type="project" value="InterPro"/>
</dbReference>
<dbReference type="HAMAP" id="MF_00014">
    <property type="entry name" value="Ribosome_mat_RimM"/>
    <property type="match status" value="1"/>
</dbReference>
<evidence type="ECO:0000256" key="1">
    <source>
        <dbReference type="ARBA" id="ARBA00022490"/>
    </source>
</evidence>
<comment type="function">
    <text evidence="5">An accessory protein needed during the final step in the assembly of 30S ribosomal subunit, possibly for assembly of the head region. Essential for efficient processing of 16S rRNA. May be needed both before and after RbfA during the maturation of 16S rRNA. It has affinity for free ribosomal 30S subunits but not for 70S ribosomes.</text>
</comment>